<accession>A0ACA9L2Z8</accession>
<organism evidence="1 2">
    <name type="scientific">Acaulospora colombiana</name>
    <dbReference type="NCBI Taxonomy" id="27376"/>
    <lineage>
        <taxon>Eukaryota</taxon>
        <taxon>Fungi</taxon>
        <taxon>Fungi incertae sedis</taxon>
        <taxon>Mucoromycota</taxon>
        <taxon>Glomeromycotina</taxon>
        <taxon>Glomeromycetes</taxon>
        <taxon>Diversisporales</taxon>
        <taxon>Acaulosporaceae</taxon>
        <taxon>Acaulospora</taxon>
    </lineage>
</organism>
<gene>
    <name evidence="1" type="ORF">ACOLOM_LOCUS2930</name>
</gene>
<comment type="caution">
    <text evidence="1">The sequence shown here is derived from an EMBL/GenBank/DDBJ whole genome shotgun (WGS) entry which is preliminary data.</text>
</comment>
<reference evidence="1" key="1">
    <citation type="submission" date="2021-06" db="EMBL/GenBank/DDBJ databases">
        <authorList>
            <person name="Kallberg Y."/>
            <person name="Tangrot J."/>
            <person name="Rosling A."/>
        </authorList>
    </citation>
    <scope>NUCLEOTIDE SEQUENCE</scope>
    <source>
        <strain evidence="1">CL356</strain>
    </source>
</reference>
<sequence length="319" mass="36223">MPRVKKTSSSSTSSSSRRNNIADRSPEAISDMKRRLSDAINRHIREMAEQGIIFNTNLPLDELMAPSKKTLINLQNGTGGRKRAQNGFILFRKDNQFRVQAENPEVSQPEISKILKSQWAAAPRDVKNIYMILSSIDFQAHKELFGEDDRTSNTECESEGSTGRRNRKTWKKFATMPQMVLLPVAEKTESSDSFYLQDIYKYETNEDRHGTTVNSPTQLPPPFERQEFASTPQQYHNFIEYTTPTITTYDSPPSIHSATQSCDPFYAPSMDISSHATLEMSSAQENLITSIPASFSQFLYSEIPLIEDNTYAPLSEWPQ</sequence>
<keyword evidence="2" id="KW-1185">Reference proteome</keyword>
<name>A0ACA9L2Z8_9GLOM</name>
<evidence type="ECO:0000313" key="2">
    <source>
        <dbReference type="Proteomes" id="UP000789525"/>
    </source>
</evidence>
<protein>
    <submittedName>
        <fullName evidence="1">13159_t:CDS:1</fullName>
    </submittedName>
</protein>
<dbReference type="Proteomes" id="UP000789525">
    <property type="component" value="Unassembled WGS sequence"/>
</dbReference>
<dbReference type="EMBL" id="CAJVPT010004106">
    <property type="protein sequence ID" value="CAG8504150.1"/>
    <property type="molecule type" value="Genomic_DNA"/>
</dbReference>
<evidence type="ECO:0000313" key="1">
    <source>
        <dbReference type="EMBL" id="CAG8504150.1"/>
    </source>
</evidence>
<proteinExistence type="predicted"/>